<dbReference type="PANTHER" id="PTHR11538:SF40">
    <property type="entry name" value="PHENYLALANINE--TRNA LIGASE ALPHA SUBUNIT"/>
    <property type="match status" value="1"/>
</dbReference>
<dbReference type="InterPro" id="IPR040586">
    <property type="entry name" value="PheRS_DBD2"/>
</dbReference>
<evidence type="ECO:0000256" key="7">
    <source>
        <dbReference type="ARBA" id="ARBA00022598"/>
    </source>
</evidence>
<dbReference type="Gene3D" id="3.30.1370.240">
    <property type="match status" value="2"/>
</dbReference>
<dbReference type="Pfam" id="PF01409">
    <property type="entry name" value="tRNA-synt_2d"/>
    <property type="match status" value="2"/>
</dbReference>
<dbReference type="FunFam" id="1.10.10.2330:FF:000005">
    <property type="entry name" value="phenylalanine--tRNA ligase alpha subunit"/>
    <property type="match status" value="2"/>
</dbReference>
<dbReference type="EC" id="6.1.1.20" evidence="5"/>
<evidence type="ECO:0000256" key="5">
    <source>
        <dbReference type="ARBA" id="ARBA00012814"/>
    </source>
</evidence>
<evidence type="ECO:0000256" key="8">
    <source>
        <dbReference type="ARBA" id="ARBA00022723"/>
    </source>
</evidence>
<feature type="domain" description="Aminoacyl-transfer RNA synthetases class-II family profile" evidence="16">
    <location>
        <begin position="328"/>
        <end position="452"/>
    </location>
</feature>
<dbReference type="GO" id="GO:0006432">
    <property type="term" value="P:phenylalanyl-tRNA aminoacylation"/>
    <property type="evidence" value="ECO:0007669"/>
    <property type="project" value="InterPro"/>
</dbReference>
<evidence type="ECO:0000256" key="11">
    <source>
        <dbReference type="ARBA" id="ARBA00022842"/>
    </source>
</evidence>
<evidence type="ECO:0000256" key="10">
    <source>
        <dbReference type="ARBA" id="ARBA00022840"/>
    </source>
</evidence>
<keyword evidence="12" id="KW-0648">Protein biosynthesis</keyword>
<keyword evidence="11" id="KW-0460">Magnesium</keyword>
<dbReference type="VEuPathDB" id="VectorBase:LLONM1_010356"/>
<dbReference type="GO" id="GO:0000049">
    <property type="term" value="F:tRNA binding"/>
    <property type="evidence" value="ECO:0007669"/>
    <property type="project" value="InterPro"/>
</dbReference>
<dbReference type="Pfam" id="PF18552">
    <property type="entry name" value="PheRS_DBD1"/>
    <property type="match status" value="2"/>
</dbReference>
<organism evidence="18 19">
    <name type="scientific">Lutzomyia longipalpis</name>
    <name type="common">Sand fly</name>
    <dbReference type="NCBI Taxonomy" id="7200"/>
    <lineage>
        <taxon>Eukaryota</taxon>
        <taxon>Metazoa</taxon>
        <taxon>Ecdysozoa</taxon>
        <taxon>Arthropoda</taxon>
        <taxon>Hexapoda</taxon>
        <taxon>Insecta</taxon>
        <taxon>Pterygota</taxon>
        <taxon>Neoptera</taxon>
        <taxon>Endopterygota</taxon>
        <taxon>Diptera</taxon>
        <taxon>Nematocera</taxon>
        <taxon>Psychodoidea</taxon>
        <taxon>Psychodidae</taxon>
        <taxon>Lutzomyia</taxon>
        <taxon>Lutzomyia</taxon>
    </lineage>
</organism>
<dbReference type="NCBIfam" id="TIGR00468">
    <property type="entry name" value="pheS"/>
    <property type="match status" value="2"/>
</dbReference>
<dbReference type="InterPro" id="IPR006195">
    <property type="entry name" value="aa-tRNA-synth_II"/>
</dbReference>
<evidence type="ECO:0000256" key="12">
    <source>
        <dbReference type="ARBA" id="ARBA00022917"/>
    </source>
</evidence>
<evidence type="ECO:0000256" key="3">
    <source>
        <dbReference type="ARBA" id="ARBA00006703"/>
    </source>
</evidence>
<dbReference type="Proteomes" id="UP000092461">
    <property type="component" value="Unassembled WGS sequence"/>
</dbReference>
<dbReference type="EMBL" id="AJWK01016790">
    <property type="status" value="NOT_ANNOTATED_CDS"/>
    <property type="molecule type" value="Genomic_DNA"/>
</dbReference>
<dbReference type="Pfam" id="PF18554">
    <property type="entry name" value="PheRS_DBD2"/>
    <property type="match status" value="2"/>
</dbReference>
<evidence type="ECO:0000256" key="2">
    <source>
        <dbReference type="ARBA" id="ARBA00004496"/>
    </source>
</evidence>
<dbReference type="CDD" id="cd00496">
    <property type="entry name" value="PheRS_alpha_core"/>
    <property type="match status" value="2"/>
</dbReference>
<dbReference type="GO" id="GO:0004826">
    <property type="term" value="F:phenylalanine-tRNA ligase activity"/>
    <property type="evidence" value="ECO:0007669"/>
    <property type="project" value="UniProtKB-EC"/>
</dbReference>
<evidence type="ECO:0000256" key="14">
    <source>
        <dbReference type="ARBA" id="ARBA00030612"/>
    </source>
</evidence>
<evidence type="ECO:0000259" key="16">
    <source>
        <dbReference type="PROSITE" id="PS50862"/>
    </source>
</evidence>
<proteinExistence type="inferred from homology"/>
<dbReference type="AlphaFoldDB" id="A0A1B0CKY7"/>
<dbReference type="InterPro" id="IPR004529">
    <property type="entry name" value="Phe-tRNA-synth_IIc_asu"/>
</dbReference>
<dbReference type="Gene3D" id="1.10.10.2330">
    <property type="match status" value="2"/>
</dbReference>
<protein>
    <recommendedName>
        <fullName evidence="5">phenylalanine--tRNA ligase</fullName>
        <ecNumber evidence="5">6.1.1.20</ecNumber>
    </recommendedName>
    <alternativeName>
        <fullName evidence="14">Phenylalanyl-tRNA synthetase alpha subunit</fullName>
    </alternativeName>
</protein>
<reference evidence="19" key="1">
    <citation type="submission" date="2012-05" db="EMBL/GenBank/DDBJ databases">
        <title>Whole Genome Assembly of Lutzomyia longipalpis.</title>
        <authorList>
            <person name="Richards S."/>
            <person name="Qu C."/>
            <person name="Dillon R."/>
            <person name="Worley K."/>
            <person name="Scherer S."/>
            <person name="Batterton M."/>
            <person name="Taylor A."/>
            <person name="Hawes A."/>
            <person name="Hernandez B."/>
            <person name="Kovar C."/>
            <person name="Mandapat C."/>
            <person name="Pham C."/>
            <person name="Qu C."/>
            <person name="Jing C."/>
            <person name="Bess C."/>
            <person name="Bandaranaike D."/>
            <person name="Ngo D."/>
            <person name="Ongeri F."/>
            <person name="Arias F."/>
            <person name="Lara F."/>
            <person name="Weissenberger G."/>
            <person name="Kamau G."/>
            <person name="Han H."/>
            <person name="Shen H."/>
            <person name="Dinh H."/>
            <person name="Khalil I."/>
            <person name="Jones J."/>
            <person name="Shafer J."/>
            <person name="Jayaseelan J."/>
            <person name="Quiroz J."/>
            <person name="Blankenburg K."/>
            <person name="Nguyen L."/>
            <person name="Jackson L."/>
            <person name="Francisco L."/>
            <person name="Tang L.-Y."/>
            <person name="Pu L.-L."/>
            <person name="Perales L."/>
            <person name="Lorensuhewa L."/>
            <person name="Munidasa M."/>
            <person name="Coyle M."/>
            <person name="Taylor M."/>
            <person name="Puazo M."/>
            <person name="Firestine M."/>
            <person name="Scheel M."/>
            <person name="Javaid M."/>
            <person name="Wang M."/>
            <person name="Li M."/>
            <person name="Tabassum N."/>
            <person name="Saada N."/>
            <person name="Osuji N."/>
            <person name="Aqrawi P."/>
            <person name="Fu Q."/>
            <person name="Thornton R."/>
            <person name="Raj R."/>
            <person name="Goodspeed R."/>
            <person name="Mata R."/>
            <person name="Najjar R."/>
            <person name="Gubbala S."/>
            <person name="Lee S."/>
            <person name="Denson S."/>
            <person name="Patil S."/>
            <person name="Macmil S."/>
            <person name="Qi S."/>
            <person name="Matskevitch T."/>
            <person name="Palculict T."/>
            <person name="Mathew T."/>
            <person name="Vee V."/>
            <person name="Velamala V."/>
            <person name="Korchina V."/>
            <person name="Cai W."/>
            <person name="Liu W."/>
            <person name="Dai W."/>
            <person name="Zou X."/>
            <person name="Zhu Y."/>
            <person name="Zhang Y."/>
            <person name="Wu Y.-Q."/>
            <person name="Xin Y."/>
            <person name="Nazarath L."/>
            <person name="Kovar C."/>
            <person name="Han Y."/>
            <person name="Muzny D."/>
            <person name="Gibbs R."/>
        </authorList>
    </citation>
    <scope>NUCLEOTIDE SEQUENCE [LARGE SCALE GENOMIC DNA]</scope>
    <source>
        <strain evidence="19">Jacobina</strain>
    </source>
</reference>
<feature type="domain" description="Aminoacyl-transfer RNA synthetases class-II family profile" evidence="16">
    <location>
        <begin position="683"/>
        <end position="934"/>
    </location>
</feature>
<keyword evidence="7 17" id="KW-0436">Ligase</keyword>
<dbReference type="GO" id="GO:0005829">
    <property type="term" value="C:cytosol"/>
    <property type="evidence" value="ECO:0007669"/>
    <property type="project" value="TreeGrafter"/>
</dbReference>
<dbReference type="InterPro" id="IPR002319">
    <property type="entry name" value="Phenylalanyl-tRNA_Synthase"/>
</dbReference>
<keyword evidence="19" id="KW-1185">Reference proteome</keyword>
<dbReference type="PANTHER" id="PTHR11538">
    <property type="entry name" value="PHENYLALANYL-TRNA SYNTHETASE"/>
    <property type="match status" value="1"/>
</dbReference>
<dbReference type="GO" id="GO:0046872">
    <property type="term" value="F:metal ion binding"/>
    <property type="evidence" value="ECO:0007669"/>
    <property type="project" value="UniProtKB-KW"/>
</dbReference>
<name>A0A1B0CKY7_LUTLO</name>
<keyword evidence="10" id="KW-0067">ATP-binding</keyword>
<dbReference type="EnsemblMetazoa" id="LLOJ005274-RA">
    <property type="protein sequence ID" value="LLOJ005274-PA"/>
    <property type="gene ID" value="LLOJ005274"/>
</dbReference>
<comment type="cofactor">
    <cofactor evidence="1">
        <name>Mg(2+)</name>
        <dbReference type="ChEBI" id="CHEBI:18420"/>
    </cofactor>
</comment>
<evidence type="ECO:0000256" key="13">
    <source>
        <dbReference type="ARBA" id="ARBA00023146"/>
    </source>
</evidence>
<dbReference type="FunFam" id="3.30.930.10:FF:000033">
    <property type="entry name" value="Phenylalanine--tRNA ligase alpha subunit"/>
    <property type="match status" value="1"/>
</dbReference>
<dbReference type="InterPro" id="IPR040725">
    <property type="entry name" value="PheRS_DBD3"/>
</dbReference>
<dbReference type="NCBIfam" id="NF003210">
    <property type="entry name" value="PRK04172.1"/>
    <property type="match status" value="1"/>
</dbReference>
<evidence type="ECO:0000256" key="4">
    <source>
        <dbReference type="ARBA" id="ARBA00011209"/>
    </source>
</evidence>
<dbReference type="VEuPathDB" id="VectorBase:LLOJ005274"/>
<accession>A0A1B0CKY7</accession>
<evidence type="ECO:0000313" key="18">
    <source>
        <dbReference type="EnsemblMetazoa" id="LLOJ005274-PA"/>
    </source>
</evidence>
<evidence type="ECO:0000313" key="19">
    <source>
        <dbReference type="Proteomes" id="UP000092461"/>
    </source>
</evidence>
<comment type="catalytic activity">
    <reaction evidence="15">
        <text>tRNA(Phe) + L-phenylalanine + ATP = L-phenylalanyl-tRNA(Phe) + AMP + diphosphate + H(+)</text>
        <dbReference type="Rhea" id="RHEA:19413"/>
        <dbReference type="Rhea" id="RHEA-COMP:9668"/>
        <dbReference type="Rhea" id="RHEA-COMP:9699"/>
        <dbReference type="ChEBI" id="CHEBI:15378"/>
        <dbReference type="ChEBI" id="CHEBI:30616"/>
        <dbReference type="ChEBI" id="CHEBI:33019"/>
        <dbReference type="ChEBI" id="CHEBI:58095"/>
        <dbReference type="ChEBI" id="CHEBI:78442"/>
        <dbReference type="ChEBI" id="CHEBI:78531"/>
        <dbReference type="ChEBI" id="CHEBI:456215"/>
        <dbReference type="EC" id="6.1.1.20"/>
    </reaction>
</comment>
<keyword evidence="13" id="KW-0030">Aminoacyl-tRNA synthetase</keyword>
<evidence type="ECO:0000256" key="9">
    <source>
        <dbReference type="ARBA" id="ARBA00022741"/>
    </source>
</evidence>
<keyword evidence="6" id="KW-0963">Cytoplasm</keyword>
<dbReference type="SUPFAM" id="SSF55681">
    <property type="entry name" value="Class II aaRS and biotin synthetases"/>
    <property type="match status" value="2"/>
</dbReference>
<dbReference type="FunFam" id="3.30.930.10:FF:000178">
    <property type="entry name" value="Phenylalanyl-tRNA synthetase subunit alpha"/>
    <property type="match status" value="1"/>
</dbReference>
<reference evidence="18" key="3">
    <citation type="submission" date="2020-05" db="UniProtKB">
        <authorList>
            <consortium name="EnsemblMetazoa"/>
        </authorList>
    </citation>
    <scope>IDENTIFICATION</scope>
    <source>
        <strain evidence="18">Jacobina</strain>
    </source>
</reference>
<reference evidence="17" key="2">
    <citation type="journal article" date="2020" name="BMC">
        <title>Leishmania infection induces a limited differential gene expression in the sand fly midgut.</title>
        <authorList>
            <person name="Coutinho-Abreu I.V."/>
            <person name="Serafim T.D."/>
            <person name="Meneses C."/>
            <person name="Kamhawi S."/>
            <person name="Oliveira F."/>
            <person name="Valenzuela J.G."/>
        </authorList>
    </citation>
    <scope>NUCLEOTIDE SEQUENCE</scope>
    <source>
        <strain evidence="17">Jacobina</strain>
        <tissue evidence="17">Midgut</tissue>
    </source>
</reference>
<dbReference type="EMBL" id="GITU01006618">
    <property type="protein sequence ID" value="MBC1175321.1"/>
    <property type="molecule type" value="Transcribed_RNA"/>
</dbReference>
<dbReference type="Pfam" id="PF18553">
    <property type="entry name" value="PheRS_DBD3"/>
    <property type="match status" value="2"/>
</dbReference>
<dbReference type="PROSITE" id="PS50862">
    <property type="entry name" value="AA_TRNA_LIGASE_II"/>
    <property type="match status" value="2"/>
</dbReference>
<dbReference type="Gene3D" id="1.10.10.2320">
    <property type="match status" value="2"/>
</dbReference>
<evidence type="ECO:0000256" key="15">
    <source>
        <dbReference type="ARBA" id="ARBA00049255"/>
    </source>
</evidence>
<dbReference type="GO" id="GO:0009328">
    <property type="term" value="C:phenylalanine-tRNA ligase complex"/>
    <property type="evidence" value="ECO:0007669"/>
    <property type="project" value="TreeGrafter"/>
</dbReference>
<comment type="similarity">
    <text evidence="3">Belongs to the class-II aminoacyl-tRNA synthetase family. Phe-tRNA synthetase alpha subunit type 2 subfamily.</text>
</comment>
<evidence type="ECO:0000256" key="6">
    <source>
        <dbReference type="ARBA" id="ARBA00022490"/>
    </source>
</evidence>
<dbReference type="GO" id="GO:0005524">
    <property type="term" value="F:ATP binding"/>
    <property type="evidence" value="ECO:0007669"/>
    <property type="project" value="UniProtKB-KW"/>
</dbReference>
<keyword evidence="9" id="KW-0547">Nucleotide-binding</keyword>
<comment type="subcellular location">
    <subcellularLocation>
        <location evidence="2">Cytoplasm</location>
    </subcellularLocation>
</comment>
<evidence type="ECO:0000256" key="1">
    <source>
        <dbReference type="ARBA" id="ARBA00001946"/>
    </source>
</evidence>
<dbReference type="Gene3D" id="3.30.930.10">
    <property type="entry name" value="Bira Bifunctional Protein, Domain 2"/>
    <property type="match status" value="2"/>
</dbReference>
<evidence type="ECO:0000313" key="17">
    <source>
        <dbReference type="EMBL" id="MBC1175321.1"/>
    </source>
</evidence>
<comment type="subunit">
    <text evidence="4">Tetramer of two alpha and two beta subunits.</text>
</comment>
<keyword evidence="8" id="KW-0479">Metal-binding</keyword>
<dbReference type="InterPro" id="IPR040724">
    <property type="entry name" value="PheRS_DBD1"/>
</dbReference>
<sequence>MQQELTEQLLKYLEHHDQVDTLDLVPVFNEEHQKIIGALKSIEASGSIISSVPTSRKTWSLTDEGRAVVENGSHEAVVYRAVPAEGITQAELMKTSANAKIGFSKAMSQGWIAVDKSGGAPVVKRKVDTIVDIVQQHLVEISRGAGQEIADNVKQDYKKRKLLQEVVTKSFILSRGGGIHDDPHEARNGSHAYNFDALGATVERGHLHPLLKVRSEFRQIFLEMGFSEMPTNNYVESSFWNFDALFQPQQHPARDAHDTFFLTHPANSSKFPMDYLERVKKVHSVGEYGSQGYGYDWKLEEAQKNILRTHTTAVSARMLYNTSASIGVFRNETLDATHLAEFHQVEGVIADVGLTLGDLIGTLYAFFSKLGITQLDFKPAYNPYTEPSMEIFCFHPGLNKWIEIGNSGLFRPEMLLPMNLPPDVNVIAWGLSLERPTMVKYGINNIRDLVGPKVDLKMQELTEQLLKYLEHHDQVDTLDLVPVFNEEHQKIIGALKVLRQVEVSFPLCQHRVKTWSLTDEGRAVVENGSHEAVVYRAVPAEGITQAELMKTSANAKIGFSKAMSQGWIAVDKSGGAPVVKRKVDTIVDVVQQHLVEISRGAGQEIADNVKQDYKKRKLLQEVVTKSFILSRGEEFTTTLTKLETDLTVDMLASGLWKNLKFKAYNFDALGATVERGHLHPLLKVRSEFRQIFLEMGFSEMPTNNYVESSFWNFDALFQPQQHPARDAHDTFFLTHPASRKFPMDYLERVKKVHSVGEYGSQGYGYDWKLEEAQKNILRTHTTAVSARMLYKLANQPGGFKPAKYFSIDRVFRNETLDATHLAEFHQVEGVIADVGLTLGDLIGTLYAFFSKLGITQLDFKPAYNPYTEPSMEIFCFHPGLNKWIEIGNSGLFRPEMLLPMNLPPDVNVIAWGLSLERPTMVKYGINNIRDLVGPKVDLKM</sequence>
<dbReference type="InterPro" id="IPR045864">
    <property type="entry name" value="aa-tRNA-synth_II/BPL/LPL"/>
</dbReference>
<dbReference type="EMBL" id="AJWK01016789">
    <property type="status" value="NOT_ANNOTATED_CDS"/>
    <property type="molecule type" value="Genomic_DNA"/>
</dbReference>